<feature type="compositionally biased region" description="Low complexity" evidence="1">
    <location>
        <begin position="397"/>
        <end position="406"/>
    </location>
</feature>
<feature type="compositionally biased region" description="Polar residues" evidence="1">
    <location>
        <begin position="1022"/>
        <end position="1075"/>
    </location>
</feature>
<proteinExistence type="predicted"/>
<feature type="compositionally biased region" description="Polar residues" evidence="1">
    <location>
        <begin position="635"/>
        <end position="646"/>
    </location>
</feature>
<feature type="compositionally biased region" description="Polar residues" evidence="1">
    <location>
        <begin position="1108"/>
        <end position="1118"/>
    </location>
</feature>
<feature type="compositionally biased region" description="Basic and acidic residues" evidence="1">
    <location>
        <begin position="563"/>
        <end position="574"/>
    </location>
</feature>
<accession>A0A1Y2MCG4</accession>
<organism evidence="2 3">
    <name type="scientific">Epicoccum nigrum</name>
    <name type="common">Soil fungus</name>
    <name type="synonym">Epicoccum purpurascens</name>
    <dbReference type="NCBI Taxonomy" id="105696"/>
    <lineage>
        <taxon>Eukaryota</taxon>
        <taxon>Fungi</taxon>
        <taxon>Dikarya</taxon>
        <taxon>Ascomycota</taxon>
        <taxon>Pezizomycotina</taxon>
        <taxon>Dothideomycetes</taxon>
        <taxon>Pleosporomycetidae</taxon>
        <taxon>Pleosporales</taxon>
        <taxon>Pleosporineae</taxon>
        <taxon>Didymellaceae</taxon>
        <taxon>Epicoccum</taxon>
    </lineage>
</organism>
<feature type="region of interest" description="Disordered" evidence="1">
    <location>
        <begin position="884"/>
        <end position="1118"/>
    </location>
</feature>
<feature type="region of interest" description="Disordered" evidence="1">
    <location>
        <begin position="563"/>
        <end position="650"/>
    </location>
</feature>
<protein>
    <submittedName>
        <fullName evidence="2">Uncharacterized protein</fullName>
    </submittedName>
</protein>
<feature type="region of interest" description="Disordered" evidence="1">
    <location>
        <begin position="1"/>
        <end position="23"/>
    </location>
</feature>
<dbReference type="InParanoid" id="A0A1Y2MCG4"/>
<feature type="compositionally biased region" description="Basic and acidic residues" evidence="1">
    <location>
        <begin position="623"/>
        <end position="634"/>
    </location>
</feature>
<feature type="compositionally biased region" description="Polar residues" evidence="1">
    <location>
        <begin position="587"/>
        <end position="599"/>
    </location>
</feature>
<feature type="compositionally biased region" description="Polar residues" evidence="1">
    <location>
        <begin position="890"/>
        <end position="902"/>
    </location>
</feature>
<feature type="compositionally biased region" description="Low complexity" evidence="1">
    <location>
        <begin position="999"/>
        <end position="1009"/>
    </location>
</feature>
<keyword evidence="3" id="KW-1185">Reference proteome</keyword>
<gene>
    <name evidence="2" type="ORF">B5807_00740</name>
</gene>
<feature type="compositionally biased region" description="Basic and acidic residues" evidence="1">
    <location>
        <begin position="58"/>
        <end position="71"/>
    </location>
</feature>
<evidence type="ECO:0000256" key="1">
    <source>
        <dbReference type="SAM" id="MobiDB-lite"/>
    </source>
</evidence>
<feature type="compositionally biased region" description="Polar residues" evidence="1">
    <location>
        <begin position="143"/>
        <end position="160"/>
    </location>
</feature>
<dbReference type="OMA" id="KAWLSHE"/>
<feature type="compositionally biased region" description="Polar residues" evidence="1">
    <location>
        <begin position="103"/>
        <end position="136"/>
    </location>
</feature>
<feature type="compositionally biased region" description="Basic and acidic residues" evidence="1">
    <location>
        <begin position="904"/>
        <end position="926"/>
    </location>
</feature>
<reference evidence="2 3" key="1">
    <citation type="journal article" date="2017" name="Genome Announc.">
        <title>Genome sequence of the saprophytic ascomycete Epicoccum nigrum ICMP 19927 strain isolated from New Zealand.</title>
        <authorList>
            <person name="Fokin M."/>
            <person name="Fleetwood D."/>
            <person name="Weir B.S."/>
            <person name="Villas-Boas S.G."/>
        </authorList>
    </citation>
    <scope>NUCLEOTIDE SEQUENCE [LARGE SCALE GENOMIC DNA]</scope>
    <source>
        <strain evidence="2 3">ICMP 19927</strain>
    </source>
</reference>
<feature type="compositionally biased region" description="Low complexity" evidence="1">
    <location>
        <begin position="746"/>
        <end position="756"/>
    </location>
</feature>
<dbReference type="Proteomes" id="UP000193240">
    <property type="component" value="Unassembled WGS sequence"/>
</dbReference>
<feature type="compositionally biased region" description="Basic and acidic residues" evidence="1">
    <location>
        <begin position="368"/>
        <end position="382"/>
    </location>
</feature>
<evidence type="ECO:0000313" key="2">
    <source>
        <dbReference type="EMBL" id="OSS53813.1"/>
    </source>
</evidence>
<evidence type="ECO:0000313" key="3">
    <source>
        <dbReference type="Proteomes" id="UP000193240"/>
    </source>
</evidence>
<feature type="compositionally biased region" description="Polar residues" evidence="1">
    <location>
        <begin position="927"/>
        <end position="954"/>
    </location>
</feature>
<dbReference type="STRING" id="105696.A0A1Y2MCG4"/>
<name>A0A1Y2MCG4_EPING</name>
<dbReference type="EMBL" id="KZ107838">
    <property type="protein sequence ID" value="OSS53813.1"/>
    <property type="molecule type" value="Genomic_DNA"/>
</dbReference>
<feature type="compositionally biased region" description="Polar residues" evidence="1">
    <location>
        <begin position="74"/>
        <end position="86"/>
    </location>
</feature>
<feature type="region of interest" description="Disordered" evidence="1">
    <location>
        <begin position="49"/>
        <end position="171"/>
    </location>
</feature>
<feature type="region of interest" description="Disordered" evidence="1">
    <location>
        <begin position="368"/>
        <end position="425"/>
    </location>
</feature>
<feature type="region of interest" description="Disordered" evidence="1">
    <location>
        <begin position="733"/>
        <end position="760"/>
    </location>
</feature>
<feature type="compositionally biased region" description="Low complexity" evidence="1">
    <location>
        <begin position="962"/>
        <end position="972"/>
    </location>
</feature>
<sequence>MLARASSDAGTRLRRSKSASVVHRSCPPVIESLDPDIAHHHAIAAATAAFARSQTQRSTERKGDRSNELRRARSTTSRKSLTSQGSHFPPRGLSVRSVPPPKSTQIFSLDGLSTASASRAEQTSSFEPTPISQRPLSSPVPVSAQSSLASSDHARPTSQAKSRRGIASSITSQQIRKARSMYYASSVQTGSPIARPPAKYLTTPPSFDTSPVLVAAPKAYIPTRGTGPSPLAVPRVPVPVAPGETIDNARDRYLQDFQRQTVKHKPSIFLAPFKKRQDRSKERTKRPISAVTPAAATTLQFVDDSVVDITVNDFMPQSDPKDKRSFSGLLKKTIRKVFRRTSKQSPNLPVQQIEASRDYFTDAVDLTTNDHADIPSPDEKLLQRVRSRTPSMDRGCSQTRRSASRSSSKESAHSNRSLYSDANVSQPITSRVTSWDTSASGETLTQRAMKRLTVIHESKDSMGSLVERSASTATQKKSLHLPSFSAFNDPMHMESLAEEASTPPVDPKRVFSALKREIDATNSSVALPKHDEPELNPETEYDIFESSETKNLHLDARDLHTSASKDLEMPRMSEPHVLSYRPGSVAARSTQSKKNSIKSFGQAMKSTIRKVTPGERPSSPRPDGLDGHQTDKHTPSTIVSSKSPSDNEGRTIMFKKLQFPKKRNPIVQRDVCVEKSTPTAEQIEVRVAKAKARWQTPLDENVIPQFPCETNRLHIATSDVACQHRLEQDVACKAPVSPQSHKRLPSRSSQMPMSPSVYSRNTDGVSLHLNDSVMSLENPHEYAPTTQEGSALILTSQSVRSYVIGSPSPNHPSSTQSSRDWKAWLSHEVSSFETAGQEDLKFYDKPEAFQCQVKNGAFQSIRPQPGESEDTTVIVRGSLDKSTLRAYPRSPSTPSLEQQLNKASDPRDQVEKIKNIVKGTKEDQRTLKSSSPGRTRPSHQVSSQQRSTPACSTSHSREDRSTSTPGSTTSLPQPLPGTPKSARMMDRFPFLDTGKRSSSRNSSGSYQSKSPRDSWGAPLKSAKSTSGLESSYHNSSGSNTDKARSSTLHPAYTSQNSKENMTPPSMSRHQRSNASPLRPMSRPKSALPLSPTNPGRRAANAADHTTELNETNSAKSVSYPTETIVARANIRVTVRPLSSEKLPRRPRSAFDLRNTPPPRPASEFRHSAAPVMISSTLSDQHVGSDVGAEMSVKPTTTLGQRFGSVTPGQKMAERFLKDRKSVAVLERGVRRGTGKIVREDTPAFL</sequence>
<dbReference type="AlphaFoldDB" id="A0A1Y2MCG4"/>